<name>A0ABT8WV70_9FLAO</name>
<evidence type="ECO:0000256" key="1">
    <source>
        <dbReference type="SAM" id="Phobius"/>
    </source>
</evidence>
<dbReference type="EMBL" id="JAUOEL010000011">
    <property type="protein sequence ID" value="MDO5977063.1"/>
    <property type="molecule type" value="Genomic_DNA"/>
</dbReference>
<evidence type="ECO:0000313" key="2">
    <source>
        <dbReference type="EMBL" id="MDO5977063.1"/>
    </source>
</evidence>
<comment type="caution">
    <text evidence="2">The sequence shown here is derived from an EMBL/GenBank/DDBJ whole genome shotgun (WGS) entry which is preliminary data.</text>
</comment>
<proteinExistence type="predicted"/>
<feature type="transmembrane region" description="Helical" evidence="1">
    <location>
        <begin position="6"/>
        <end position="27"/>
    </location>
</feature>
<dbReference type="RefSeq" id="WP_303304394.1">
    <property type="nucleotide sequence ID" value="NZ_BAABDA010000003.1"/>
</dbReference>
<keyword evidence="1" id="KW-0472">Membrane</keyword>
<evidence type="ECO:0000313" key="3">
    <source>
        <dbReference type="Proteomes" id="UP001176806"/>
    </source>
</evidence>
<gene>
    <name evidence="2" type="ORF">Q4Q40_22940</name>
</gene>
<reference evidence="2" key="1">
    <citation type="submission" date="2023-07" db="EMBL/GenBank/DDBJ databases">
        <title>Two novel species in the genus Flavivirga.</title>
        <authorList>
            <person name="Kwon K."/>
        </authorList>
    </citation>
    <scope>NUCLEOTIDE SEQUENCE</scope>
    <source>
        <strain evidence="2">KACC 14158</strain>
    </source>
</reference>
<accession>A0ABT8WV70</accession>
<keyword evidence="3" id="KW-1185">Reference proteome</keyword>
<dbReference type="Proteomes" id="UP001176806">
    <property type="component" value="Unassembled WGS sequence"/>
</dbReference>
<keyword evidence="1" id="KW-1133">Transmembrane helix</keyword>
<protein>
    <submittedName>
        <fullName evidence="2">Uncharacterized protein</fullName>
    </submittedName>
</protein>
<keyword evidence="1" id="KW-0812">Transmembrane</keyword>
<sequence length="385" mass="43970">MTSKKLYKSLLFCTIGSIGFIAILFAITNKKTQRDMSFKRGFLYNAPEKIHELNLGYNRFYIAGAAEGKVYLSNSKAPLYLLAVDTALQNKQEIRLTTDRDSFLLRSPQVQVTPPYFFLMDGTVPYIFRGSTKDWKGHSMLKTPLYFNYAQAMDSVTLAVRAFSNKTEEFTLGSITLSDSASITLSHKLLQKQVDGIFDVDGTLQYNQQQRQLIYTYRYRNQYIVANDNLQLQLLGKTIDTISQAQIQVGTISSKNQKKMAIPPLSVNKFCATYANYLFVNSKILGRTESLFLWEKSSIIDVYHIAENRYMFSFYVADIGEKKLRSFKVLNNKFIGLIGNHIVIYQLDKRLKEALPISTTAQNLKKTNTEMSVKHTAVRVKTENL</sequence>
<organism evidence="2 3">
    <name type="scientific">Flavivirga jejuensis</name>
    <dbReference type="NCBI Taxonomy" id="870487"/>
    <lineage>
        <taxon>Bacteria</taxon>
        <taxon>Pseudomonadati</taxon>
        <taxon>Bacteroidota</taxon>
        <taxon>Flavobacteriia</taxon>
        <taxon>Flavobacteriales</taxon>
        <taxon>Flavobacteriaceae</taxon>
        <taxon>Flavivirga</taxon>
    </lineage>
</organism>